<sequence>MHCGDHKDRKDQRTGKLKSLTTNDSINFLQKPTFVRGVEINMAKSRISWLQILCVILVVVLLLEAVESRPSKKSKKKPRVKQCGNEGHLCQSGSRKLCCNAGFTCHVPTSSPNKTKKLKRRKKLGICKPVKPQEKEIDESQKKP</sequence>
<proteinExistence type="predicted"/>
<evidence type="ECO:0000313" key="4">
    <source>
        <dbReference type="Proteomes" id="UP000225706"/>
    </source>
</evidence>
<evidence type="ECO:0000313" key="3">
    <source>
        <dbReference type="EMBL" id="PFX24917.1"/>
    </source>
</evidence>
<comment type="caution">
    <text evidence="3">The sequence shown here is derived from an EMBL/GenBank/DDBJ whole genome shotgun (WGS) entry which is preliminary data.</text>
</comment>
<evidence type="ECO:0000256" key="1">
    <source>
        <dbReference type="SAM" id="MobiDB-lite"/>
    </source>
</evidence>
<feature type="compositionally biased region" description="Basic residues" evidence="1">
    <location>
        <begin position="114"/>
        <end position="125"/>
    </location>
</feature>
<protein>
    <submittedName>
        <fullName evidence="3">Uncharacterized protein</fullName>
    </submittedName>
</protein>
<feature type="transmembrane region" description="Helical" evidence="2">
    <location>
        <begin position="47"/>
        <end position="66"/>
    </location>
</feature>
<reference evidence="4" key="1">
    <citation type="journal article" date="2017" name="bioRxiv">
        <title>Comparative analysis of the genomes of Stylophora pistillata and Acropora digitifera provides evidence for extensive differences between species of corals.</title>
        <authorList>
            <person name="Voolstra C.R."/>
            <person name="Li Y."/>
            <person name="Liew Y.J."/>
            <person name="Baumgarten S."/>
            <person name="Zoccola D."/>
            <person name="Flot J.-F."/>
            <person name="Tambutte S."/>
            <person name="Allemand D."/>
            <person name="Aranda M."/>
        </authorList>
    </citation>
    <scope>NUCLEOTIDE SEQUENCE [LARGE SCALE GENOMIC DNA]</scope>
</reference>
<dbReference type="EMBL" id="LSMT01000164">
    <property type="protein sequence ID" value="PFX24917.1"/>
    <property type="molecule type" value="Genomic_DNA"/>
</dbReference>
<dbReference type="AlphaFoldDB" id="A0A2B4S8J3"/>
<feature type="compositionally biased region" description="Basic and acidic residues" evidence="1">
    <location>
        <begin position="131"/>
        <end position="144"/>
    </location>
</feature>
<name>A0A2B4S8J3_STYPI</name>
<feature type="region of interest" description="Disordered" evidence="1">
    <location>
        <begin position="68"/>
        <end position="89"/>
    </location>
</feature>
<dbReference type="OrthoDB" id="10463343at2759"/>
<organism evidence="3 4">
    <name type="scientific">Stylophora pistillata</name>
    <name type="common">Smooth cauliflower coral</name>
    <dbReference type="NCBI Taxonomy" id="50429"/>
    <lineage>
        <taxon>Eukaryota</taxon>
        <taxon>Metazoa</taxon>
        <taxon>Cnidaria</taxon>
        <taxon>Anthozoa</taxon>
        <taxon>Hexacorallia</taxon>
        <taxon>Scleractinia</taxon>
        <taxon>Astrocoeniina</taxon>
        <taxon>Pocilloporidae</taxon>
        <taxon>Stylophora</taxon>
    </lineage>
</organism>
<keyword evidence="2" id="KW-0472">Membrane</keyword>
<dbReference type="Proteomes" id="UP000225706">
    <property type="component" value="Unassembled WGS sequence"/>
</dbReference>
<keyword evidence="4" id="KW-1185">Reference proteome</keyword>
<keyword evidence="2" id="KW-0812">Transmembrane</keyword>
<feature type="compositionally biased region" description="Basic residues" evidence="1">
    <location>
        <begin position="71"/>
        <end position="80"/>
    </location>
</feature>
<feature type="region of interest" description="Disordered" evidence="1">
    <location>
        <begin position="107"/>
        <end position="144"/>
    </location>
</feature>
<gene>
    <name evidence="3" type="ORF">AWC38_SpisGene10474</name>
</gene>
<evidence type="ECO:0000256" key="2">
    <source>
        <dbReference type="SAM" id="Phobius"/>
    </source>
</evidence>
<keyword evidence="2" id="KW-1133">Transmembrane helix</keyword>
<accession>A0A2B4S8J3</accession>